<dbReference type="AlphaFoldDB" id="A0A511RJ40"/>
<organism evidence="1 2">
    <name type="scientific">Oceanithermus desulfurans NBRC 100063</name>
    <dbReference type="NCBI Taxonomy" id="1227550"/>
    <lineage>
        <taxon>Bacteria</taxon>
        <taxon>Thermotogati</taxon>
        <taxon>Deinococcota</taxon>
        <taxon>Deinococci</taxon>
        <taxon>Thermales</taxon>
        <taxon>Thermaceae</taxon>
        <taxon>Oceanithermus</taxon>
    </lineage>
</organism>
<name>A0A511RJ40_9DEIN</name>
<dbReference type="Proteomes" id="UP000321827">
    <property type="component" value="Unassembled WGS sequence"/>
</dbReference>
<proteinExistence type="predicted"/>
<accession>A0A511RJ40</accession>
<evidence type="ECO:0000313" key="2">
    <source>
        <dbReference type="Proteomes" id="UP000321827"/>
    </source>
</evidence>
<protein>
    <submittedName>
        <fullName evidence="1">Uncharacterized protein</fullName>
    </submittedName>
</protein>
<comment type="caution">
    <text evidence="1">The sequence shown here is derived from an EMBL/GenBank/DDBJ whole genome shotgun (WGS) entry which is preliminary data.</text>
</comment>
<sequence length="104" mass="11288">MEYATPAVWAGLPGNHRLRPRGLRVYDLGGGAERFRTGEGYVYARVGTPTQKALGDRVPMTFRKGSPERSCSASPRLGAAYTFPEVLVDDRVGMTSDLVPFAIA</sequence>
<gene>
    <name evidence="1" type="ORF">ODE01S_10920</name>
</gene>
<evidence type="ECO:0000313" key="1">
    <source>
        <dbReference type="EMBL" id="GEM89658.1"/>
    </source>
</evidence>
<dbReference type="EMBL" id="BJXN01000006">
    <property type="protein sequence ID" value="GEM89658.1"/>
    <property type="molecule type" value="Genomic_DNA"/>
</dbReference>
<reference evidence="1 2" key="1">
    <citation type="submission" date="2019-07" db="EMBL/GenBank/DDBJ databases">
        <title>Whole genome shotgun sequence of Oceanithermus desulfurans NBRC 100063.</title>
        <authorList>
            <person name="Hosoyama A."/>
            <person name="Uohara A."/>
            <person name="Ohji S."/>
            <person name="Ichikawa N."/>
        </authorList>
    </citation>
    <scope>NUCLEOTIDE SEQUENCE [LARGE SCALE GENOMIC DNA]</scope>
    <source>
        <strain evidence="1 2">NBRC 100063</strain>
    </source>
</reference>